<evidence type="ECO:0000256" key="1">
    <source>
        <dbReference type="SAM" id="MobiDB-lite"/>
    </source>
</evidence>
<dbReference type="Proteomes" id="UP000023435">
    <property type="component" value="Unassembled WGS sequence"/>
</dbReference>
<sequence length="58" mass="5647">MAGDEGRSGYVGSLTTGIATPVNETPPTGGVFVSIRGAGIEFVSIATAAIRAAAPRGA</sequence>
<feature type="compositionally biased region" description="Polar residues" evidence="1">
    <location>
        <begin position="13"/>
        <end position="26"/>
    </location>
</feature>
<name>A0A108UDP9_9GAMM</name>
<evidence type="ECO:0000313" key="2">
    <source>
        <dbReference type="EMBL" id="KWS07242.1"/>
    </source>
</evidence>
<gene>
    <name evidence="2" type="ORF">AZ78_4803</name>
</gene>
<reference evidence="2 3" key="1">
    <citation type="journal article" date="2014" name="Genome Announc.">
        <title>Draft Genome Sequence of Lysobacter capsici AZ78, a Bacterium Antagonistic to Plant-Pathogenic Oomycetes.</title>
        <authorList>
            <person name="Puopolo G."/>
            <person name="Sonego P."/>
            <person name="Engelen K."/>
            <person name="Pertot I."/>
        </authorList>
    </citation>
    <scope>NUCLEOTIDE SEQUENCE [LARGE SCALE GENOMIC DNA]</scope>
    <source>
        <strain evidence="2 3">AZ78</strain>
    </source>
</reference>
<feature type="region of interest" description="Disordered" evidence="1">
    <location>
        <begin position="1"/>
        <end position="26"/>
    </location>
</feature>
<comment type="caution">
    <text evidence="2">The sequence shown here is derived from an EMBL/GenBank/DDBJ whole genome shotgun (WGS) entry which is preliminary data.</text>
</comment>
<accession>A0A108UDP9</accession>
<organism evidence="2 3">
    <name type="scientific">Lysobacter capsici AZ78</name>
    <dbReference type="NCBI Taxonomy" id="1444315"/>
    <lineage>
        <taxon>Bacteria</taxon>
        <taxon>Pseudomonadati</taxon>
        <taxon>Pseudomonadota</taxon>
        <taxon>Gammaproteobacteria</taxon>
        <taxon>Lysobacterales</taxon>
        <taxon>Lysobacteraceae</taxon>
        <taxon>Lysobacter</taxon>
    </lineage>
</organism>
<keyword evidence="3" id="KW-1185">Reference proteome</keyword>
<dbReference type="AlphaFoldDB" id="A0A108UDP9"/>
<protein>
    <submittedName>
        <fullName evidence="2">Uncharacterized protein</fullName>
    </submittedName>
</protein>
<dbReference type="EMBL" id="JAJA02000001">
    <property type="protein sequence ID" value="KWS07242.1"/>
    <property type="molecule type" value="Genomic_DNA"/>
</dbReference>
<proteinExistence type="predicted"/>
<evidence type="ECO:0000313" key="3">
    <source>
        <dbReference type="Proteomes" id="UP000023435"/>
    </source>
</evidence>